<feature type="region of interest" description="Disordered" evidence="2">
    <location>
        <begin position="176"/>
        <end position="262"/>
    </location>
</feature>
<dbReference type="GeneID" id="74942396"/>
<reference evidence="3" key="1">
    <citation type="submission" date="2022-09" db="EMBL/GenBank/DDBJ databases">
        <title>Diverse halophilic archaea isolated from saline environments.</title>
        <authorList>
            <person name="Cui H.-L."/>
        </authorList>
    </citation>
    <scope>NUCLEOTIDE SEQUENCE</scope>
    <source>
        <strain evidence="3">ZS-35-S2</strain>
    </source>
</reference>
<name>A0A9E7U6A1_9EURY</name>
<keyword evidence="1" id="KW-0175">Coiled coil</keyword>
<feature type="region of interest" description="Disordered" evidence="2">
    <location>
        <begin position="342"/>
        <end position="361"/>
    </location>
</feature>
<dbReference type="RefSeq" id="WP_260643379.1">
    <property type="nucleotide sequence ID" value="NZ_CP104003.1"/>
</dbReference>
<evidence type="ECO:0000313" key="4">
    <source>
        <dbReference type="Proteomes" id="UP001057580"/>
    </source>
</evidence>
<feature type="coiled-coil region" evidence="1">
    <location>
        <begin position="283"/>
        <end position="317"/>
    </location>
</feature>
<evidence type="ECO:0000256" key="2">
    <source>
        <dbReference type="SAM" id="MobiDB-lite"/>
    </source>
</evidence>
<evidence type="ECO:0000256" key="1">
    <source>
        <dbReference type="SAM" id="Coils"/>
    </source>
</evidence>
<dbReference type="AlphaFoldDB" id="A0A9E7U6A1"/>
<feature type="region of interest" description="Disordered" evidence="2">
    <location>
        <begin position="139"/>
        <end position="158"/>
    </location>
</feature>
<keyword evidence="4" id="KW-1185">Reference proteome</keyword>
<organism evidence="3 4">
    <name type="scientific">Salinirubellus salinus</name>
    <dbReference type="NCBI Taxonomy" id="1364945"/>
    <lineage>
        <taxon>Archaea</taxon>
        <taxon>Methanobacteriati</taxon>
        <taxon>Methanobacteriota</taxon>
        <taxon>Stenosarchaea group</taxon>
        <taxon>Halobacteria</taxon>
        <taxon>Halobacteriales</taxon>
        <taxon>Natronomonadaceae</taxon>
        <taxon>Salinirubellus</taxon>
    </lineage>
</organism>
<sequence>MSAGGAGPGSEGTRVADGLVAVDRVTERRDAGIVATYTVTTENERPVAVHVENDLPGESTEGTGFHPSREPRWWVVEESRLGFKDTVGSTAPATFEFGLAIEGGFGDDVSLPDPEIVHAEPVGVAPEGDRMVFPDADAEEDAVAPSDSRGAADAERGGGLLSGVRSAVFGGDDDEVVRASDLDPDAMVVSRGETTPGGGRDPTQPHDENPTLTPVVAPVSETEDAAFSALPAADEGEGDRNAAPAADGAASETPVEDDGAGGEVLAALLADLQSDAARERLRAELGVDELERTREAVEDLREEVSALRADLEATADAGETTAARVADLCRAVDGLAAELDHDVPNLTAADAETGSTERRRP</sequence>
<gene>
    <name evidence="3" type="ORF">N0B31_08200</name>
</gene>
<dbReference type="KEGG" id="ssai:N0B31_08200"/>
<accession>A0A9E7U6A1</accession>
<dbReference type="EMBL" id="CP104003">
    <property type="protein sequence ID" value="UWM56265.1"/>
    <property type="molecule type" value="Genomic_DNA"/>
</dbReference>
<protein>
    <submittedName>
        <fullName evidence="3">Uncharacterized protein</fullName>
    </submittedName>
</protein>
<proteinExistence type="predicted"/>
<evidence type="ECO:0000313" key="3">
    <source>
        <dbReference type="EMBL" id="UWM56265.1"/>
    </source>
</evidence>
<dbReference type="Proteomes" id="UP001057580">
    <property type="component" value="Chromosome"/>
</dbReference>